<dbReference type="EMBL" id="RBWV01000016">
    <property type="protein sequence ID" value="RKS68620.1"/>
    <property type="molecule type" value="Genomic_DNA"/>
</dbReference>
<dbReference type="NCBIfam" id="TIGR03025">
    <property type="entry name" value="EPS_sugtrans"/>
    <property type="match status" value="1"/>
</dbReference>
<proteinExistence type="inferred from homology"/>
<accession>A0A420XKT0</accession>
<feature type="domain" description="Bacterial sugar transferase" evidence="8">
    <location>
        <begin position="320"/>
        <end position="509"/>
    </location>
</feature>
<organism evidence="9 10">
    <name type="scientific">Motilibacter peucedani</name>
    <dbReference type="NCBI Taxonomy" id="598650"/>
    <lineage>
        <taxon>Bacteria</taxon>
        <taxon>Bacillati</taxon>
        <taxon>Actinomycetota</taxon>
        <taxon>Actinomycetes</taxon>
        <taxon>Motilibacterales</taxon>
        <taxon>Motilibacteraceae</taxon>
        <taxon>Motilibacter</taxon>
    </lineage>
</organism>
<reference evidence="9 10" key="1">
    <citation type="submission" date="2018-10" db="EMBL/GenBank/DDBJ databases">
        <title>Genomic Encyclopedia of Archaeal and Bacterial Type Strains, Phase II (KMG-II): from individual species to whole genera.</title>
        <authorList>
            <person name="Goeker M."/>
        </authorList>
    </citation>
    <scope>NUCLEOTIDE SEQUENCE [LARGE SCALE GENOMIC DNA]</scope>
    <source>
        <strain evidence="9 10">RP-AC37</strain>
    </source>
</reference>
<name>A0A420XKT0_9ACTN</name>
<evidence type="ECO:0000256" key="5">
    <source>
        <dbReference type="ARBA" id="ARBA00022989"/>
    </source>
</evidence>
<dbReference type="InterPro" id="IPR017475">
    <property type="entry name" value="EPS_sugar_tfrase"/>
</dbReference>
<dbReference type="RefSeq" id="WP_231122042.1">
    <property type="nucleotide sequence ID" value="NZ_RBWV01000016.1"/>
</dbReference>
<evidence type="ECO:0000313" key="9">
    <source>
        <dbReference type="EMBL" id="RKS68620.1"/>
    </source>
</evidence>
<keyword evidence="10" id="KW-1185">Reference proteome</keyword>
<feature type="transmembrane region" description="Helical" evidence="7">
    <location>
        <begin position="131"/>
        <end position="147"/>
    </location>
</feature>
<protein>
    <submittedName>
        <fullName evidence="9">Undecaprenyl-phosphate galactose phosphotransferase WbaP/exopolysaccharide biosynthesis polyprenyl glycosylphosphotransferase</fullName>
    </submittedName>
</protein>
<evidence type="ECO:0000259" key="8">
    <source>
        <dbReference type="Pfam" id="PF02397"/>
    </source>
</evidence>
<keyword evidence="3 9" id="KW-0808">Transferase</keyword>
<evidence type="ECO:0000256" key="6">
    <source>
        <dbReference type="ARBA" id="ARBA00023136"/>
    </source>
</evidence>
<dbReference type="InParanoid" id="A0A420XKT0"/>
<dbReference type="InterPro" id="IPR003362">
    <property type="entry name" value="Bact_transf"/>
</dbReference>
<feature type="transmembrane region" description="Helical" evidence="7">
    <location>
        <begin position="326"/>
        <end position="346"/>
    </location>
</feature>
<dbReference type="GO" id="GO:0016780">
    <property type="term" value="F:phosphotransferase activity, for other substituted phosphate groups"/>
    <property type="evidence" value="ECO:0007669"/>
    <property type="project" value="TreeGrafter"/>
</dbReference>
<keyword evidence="5 7" id="KW-1133">Transmembrane helix</keyword>
<dbReference type="PANTHER" id="PTHR30576:SF10">
    <property type="entry name" value="SLL5057 PROTEIN"/>
    <property type="match status" value="1"/>
</dbReference>
<dbReference type="PANTHER" id="PTHR30576">
    <property type="entry name" value="COLANIC BIOSYNTHESIS UDP-GLUCOSE LIPID CARRIER TRANSFERASE"/>
    <property type="match status" value="1"/>
</dbReference>
<dbReference type="Pfam" id="PF02397">
    <property type="entry name" value="Bac_transf"/>
    <property type="match status" value="1"/>
</dbReference>
<keyword evidence="4 7" id="KW-0812">Transmembrane</keyword>
<comment type="similarity">
    <text evidence="2">Belongs to the bacterial sugar transferase family.</text>
</comment>
<sequence>MPTQQELVAARADDRPTLVHRPSVPDDRPVLVPEPARPWGDHVLGAGTRLPRAWQRRYTAAVVASDAAAAVVISLVLVAYLLHRDSGSGAVAVGGLLAFPAVWMASLAVGRCYEERFLLSGGEAFKRLSDTGLRLLAVAAVVAALSEGTAARLVALVAVPLALLAGAVARAVGRARLHALRAKGAAMHRVVVVGSAAAVAEMVRLCRTDSTSGFSFVGALVDGPAVAGAELEGVPVLGEPSAAGSLVASSGADTLLVASGVDAEALTRLCWLVEGLGADVFVAPNLSGVSGPRLSVHPVGGVPLLHVDEPELSGPRRLLKSLFDRTMAAAGLLALLPVLAAVALAVKLDSRGPVVFKQVRVGKAGTPFTMWKFRSMVPDAERRRTEIEHLNDHGDDHVLFKMKDDPRITRVGKFLRRYSLDELPQLVNVLRGEMSLVGPRPPLPSEVERYADSSTRRLLVRPGLTGLWQVSGRSDLSWEESLRLDLHYVENWSLFFDLHILWKTGSAVLGRSGAY</sequence>
<feature type="transmembrane region" description="Helical" evidence="7">
    <location>
        <begin position="58"/>
        <end position="82"/>
    </location>
</feature>
<comment type="subcellular location">
    <subcellularLocation>
        <location evidence="1">Membrane</location>
        <topology evidence="1">Multi-pass membrane protein</topology>
    </subcellularLocation>
</comment>
<dbReference type="AlphaFoldDB" id="A0A420XKT0"/>
<gene>
    <name evidence="9" type="ORF">CLV35_3752</name>
</gene>
<comment type="caution">
    <text evidence="9">The sequence shown here is derived from an EMBL/GenBank/DDBJ whole genome shotgun (WGS) entry which is preliminary data.</text>
</comment>
<evidence type="ECO:0000256" key="7">
    <source>
        <dbReference type="SAM" id="Phobius"/>
    </source>
</evidence>
<evidence type="ECO:0000256" key="1">
    <source>
        <dbReference type="ARBA" id="ARBA00004141"/>
    </source>
</evidence>
<feature type="transmembrane region" description="Helical" evidence="7">
    <location>
        <begin position="153"/>
        <end position="173"/>
    </location>
</feature>
<dbReference type="GO" id="GO:0016020">
    <property type="term" value="C:membrane"/>
    <property type="evidence" value="ECO:0007669"/>
    <property type="project" value="UniProtKB-SubCell"/>
</dbReference>
<evidence type="ECO:0000256" key="2">
    <source>
        <dbReference type="ARBA" id="ARBA00006464"/>
    </source>
</evidence>
<dbReference type="Gene3D" id="3.40.50.720">
    <property type="entry name" value="NAD(P)-binding Rossmann-like Domain"/>
    <property type="match status" value="1"/>
</dbReference>
<evidence type="ECO:0000256" key="4">
    <source>
        <dbReference type="ARBA" id="ARBA00022692"/>
    </source>
</evidence>
<dbReference type="Proteomes" id="UP000281955">
    <property type="component" value="Unassembled WGS sequence"/>
</dbReference>
<feature type="transmembrane region" description="Helical" evidence="7">
    <location>
        <begin position="88"/>
        <end position="110"/>
    </location>
</feature>
<keyword evidence="6 7" id="KW-0472">Membrane</keyword>
<evidence type="ECO:0000313" key="10">
    <source>
        <dbReference type="Proteomes" id="UP000281955"/>
    </source>
</evidence>
<evidence type="ECO:0000256" key="3">
    <source>
        <dbReference type="ARBA" id="ARBA00022679"/>
    </source>
</evidence>